<dbReference type="Gene3D" id="3.30.40.10">
    <property type="entry name" value="Zinc/RING finger domain, C3HC4 (zinc finger)"/>
    <property type="match status" value="1"/>
</dbReference>
<evidence type="ECO:0000256" key="2">
    <source>
        <dbReference type="ARBA" id="ARBA00022771"/>
    </source>
</evidence>
<evidence type="ECO:0000313" key="7">
    <source>
        <dbReference type="Proteomes" id="UP000023152"/>
    </source>
</evidence>
<dbReference type="Pfam" id="PF02176">
    <property type="entry name" value="zf-TRAF"/>
    <property type="match status" value="1"/>
</dbReference>
<proteinExistence type="predicted"/>
<dbReference type="GO" id="GO:0008270">
    <property type="term" value="F:zinc ion binding"/>
    <property type="evidence" value="ECO:0007669"/>
    <property type="project" value="UniProtKB-KW"/>
</dbReference>
<dbReference type="PANTHER" id="PTHR10131">
    <property type="entry name" value="TNF RECEPTOR ASSOCIATED FACTOR"/>
    <property type="match status" value="1"/>
</dbReference>
<organism evidence="6 7">
    <name type="scientific">Reticulomyxa filosa</name>
    <dbReference type="NCBI Taxonomy" id="46433"/>
    <lineage>
        <taxon>Eukaryota</taxon>
        <taxon>Sar</taxon>
        <taxon>Rhizaria</taxon>
        <taxon>Retaria</taxon>
        <taxon>Foraminifera</taxon>
        <taxon>Monothalamids</taxon>
        <taxon>Reticulomyxidae</taxon>
        <taxon>Reticulomyxa</taxon>
    </lineage>
</organism>
<dbReference type="InterPro" id="IPR013083">
    <property type="entry name" value="Znf_RING/FYVE/PHD"/>
</dbReference>
<keyword evidence="2" id="KW-0863">Zinc-finger</keyword>
<protein>
    <recommendedName>
        <fullName evidence="5">TRAF-type domain-containing protein</fullName>
    </recommendedName>
</protein>
<evidence type="ECO:0000313" key="6">
    <source>
        <dbReference type="EMBL" id="ETO08608.1"/>
    </source>
</evidence>
<feature type="non-terminal residue" evidence="6">
    <location>
        <position position="279"/>
    </location>
</feature>
<keyword evidence="4" id="KW-0175">Coiled coil</keyword>
<dbReference type="AlphaFoldDB" id="X6M3Q6"/>
<feature type="domain" description="TRAF-type" evidence="5">
    <location>
        <begin position="142"/>
        <end position="178"/>
    </location>
</feature>
<comment type="caution">
    <text evidence="6">The sequence shown here is derived from an EMBL/GenBank/DDBJ whole genome shotgun (WGS) entry which is preliminary data.</text>
</comment>
<reference evidence="6 7" key="1">
    <citation type="journal article" date="2013" name="Curr. Biol.">
        <title>The Genome of the Foraminiferan Reticulomyxa filosa.</title>
        <authorList>
            <person name="Glockner G."/>
            <person name="Hulsmann N."/>
            <person name="Schleicher M."/>
            <person name="Noegel A.A."/>
            <person name="Eichinger L."/>
            <person name="Gallinger C."/>
            <person name="Pawlowski J."/>
            <person name="Sierra R."/>
            <person name="Euteneuer U."/>
            <person name="Pillet L."/>
            <person name="Moustafa A."/>
            <person name="Platzer M."/>
            <person name="Groth M."/>
            <person name="Szafranski K."/>
            <person name="Schliwa M."/>
        </authorList>
    </citation>
    <scope>NUCLEOTIDE SEQUENCE [LARGE SCALE GENOMIC DNA]</scope>
</reference>
<dbReference type="EMBL" id="ASPP01024862">
    <property type="protein sequence ID" value="ETO08608.1"/>
    <property type="molecule type" value="Genomic_DNA"/>
</dbReference>
<dbReference type="SUPFAM" id="SSF49599">
    <property type="entry name" value="TRAF domain-like"/>
    <property type="match status" value="1"/>
</dbReference>
<gene>
    <name evidence="6" type="ORF">RFI_28778</name>
</gene>
<evidence type="ECO:0000256" key="3">
    <source>
        <dbReference type="ARBA" id="ARBA00022833"/>
    </source>
</evidence>
<dbReference type="InterPro" id="IPR001293">
    <property type="entry name" value="Znf_TRAF"/>
</dbReference>
<feature type="coiled-coil region" evidence="4">
    <location>
        <begin position="201"/>
        <end position="228"/>
    </location>
</feature>
<accession>X6M3Q6</accession>
<dbReference type="Proteomes" id="UP000023152">
    <property type="component" value="Unassembled WGS sequence"/>
</dbReference>
<name>X6M3Q6_RETFI</name>
<evidence type="ECO:0000256" key="4">
    <source>
        <dbReference type="SAM" id="Coils"/>
    </source>
</evidence>
<keyword evidence="7" id="KW-1185">Reference proteome</keyword>
<keyword evidence="1" id="KW-0479">Metal-binding</keyword>
<sequence length="279" mass="32701">MKTVEAKKKDEEDIGLSCFNKDWILQLNKQEQTKHFVCLICRQIVNNPLEINCPEHENLDESLIVGENCLKNFLNDNQNSCPIQPHDGCQYSKNRPLQRQINDLIVMCPRQYAQDSKAANPRPQQEETISEKINCDFKGKIKDLQDHLNTSCPFLLSHCWFKPFGCNHTCLKHQLKDHLIANLQYHFDLVTTTFGSLQQTIRLRQEEIKRLQLENKQLKLQIQVNGNKSQDNALSFLNDNSNPNQHLQSQIQGEMEKYRQQLQLKDDEIKKIQRSYQQD</sequence>
<evidence type="ECO:0000256" key="1">
    <source>
        <dbReference type="ARBA" id="ARBA00022723"/>
    </source>
</evidence>
<evidence type="ECO:0000259" key="5">
    <source>
        <dbReference type="Pfam" id="PF02176"/>
    </source>
</evidence>
<keyword evidence="3" id="KW-0862">Zinc</keyword>